<evidence type="ECO:0000259" key="1">
    <source>
        <dbReference type="SMART" id="SM00642"/>
    </source>
</evidence>
<dbReference type="PANTHER" id="PTHR10357">
    <property type="entry name" value="ALPHA-AMYLASE FAMILY MEMBER"/>
    <property type="match status" value="1"/>
</dbReference>
<dbReference type="Proteomes" id="UP000682733">
    <property type="component" value="Unassembled WGS sequence"/>
</dbReference>
<protein>
    <recommendedName>
        <fullName evidence="1">Glycosyl hydrolase family 13 catalytic domain-containing protein</fullName>
    </recommendedName>
</protein>
<feature type="domain" description="Glycosyl hydrolase family 13 catalytic" evidence="1">
    <location>
        <begin position="10"/>
        <end position="318"/>
    </location>
</feature>
<dbReference type="InterPro" id="IPR006047">
    <property type="entry name" value="GH13_cat_dom"/>
</dbReference>
<sequence length="318" mass="37600">DHKVQERFGEVRPDLLQYRTCQSALTKLDYLSNDLGINCVSLMPITESGEEHDWGYTIRHFFSIQSTYGKSSDLKQLIDECHLRHIRVIFDAVCNHCNADCPLYKIDPTSYFYWKEPHHPEGPKDEIWGPEFNYEEKEQSPAWNYMTDVIQYYIREFHIDGLRFDASKQIANPDVLRHFDQISKDLISKEFNGKPFYTIAEYIPATSEITRPNGPLDSVWRNIFFTLEEQFKKPDEFKIDKLKRLINPKDAEMYETSERCVIYYASHDQERIMRIFGNMKYSDDEASKRYKFSMIILLTAIGVPMYYMGDEFGQSNEQ</sequence>
<gene>
    <name evidence="2" type="ORF">OVA965_LOCUS27916</name>
    <name evidence="3" type="ORF">TMI583_LOCUS28662</name>
</gene>
<evidence type="ECO:0000313" key="2">
    <source>
        <dbReference type="EMBL" id="CAF1287134.1"/>
    </source>
</evidence>
<name>A0A8S2ERI2_9BILA</name>
<proteinExistence type="predicted"/>
<dbReference type="AlphaFoldDB" id="A0A8S2ERI2"/>
<evidence type="ECO:0000313" key="3">
    <source>
        <dbReference type="EMBL" id="CAF4092107.1"/>
    </source>
</evidence>
<evidence type="ECO:0000313" key="4">
    <source>
        <dbReference type="Proteomes" id="UP000677228"/>
    </source>
</evidence>
<dbReference type="Pfam" id="PF00128">
    <property type="entry name" value="Alpha-amylase"/>
    <property type="match status" value="1"/>
</dbReference>
<dbReference type="Gene3D" id="3.20.20.80">
    <property type="entry name" value="Glycosidases"/>
    <property type="match status" value="1"/>
</dbReference>
<accession>A0A8S2ERI2</accession>
<dbReference type="Proteomes" id="UP000677228">
    <property type="component" value="Unassembled WGS sequence"/>
</dbReference>
<comment type="caution">
    <text evidence="2">The sequence shown here is derived from an EMBL/GenBank/DDBJ whole genome shotgun (WGS) entry which is preliminary data.</text>
</comment>
<dbReference type="PANTHER" id="PTHR10357:SF179">
    <property type="entry name" value="NEUTRAL AND BASIC AMINO ACID TRANSPORT PROTEIN RBAT"/>
    <property type="match status" value="1"/>
</dbReference>
<reference evidence="2" key="1">
    <citation type="submission" date="2021-02" db="EMBL/GenBank/DDBJ databases">
        <authorList>
            <person name="Nowell W R."/>
        </authorList>
    </citation>
    <scope>NUCLEOTIDE SEQUENCE</scope>
</reference>
<dbReference type="EMBL" id="CAJOBA010040278">
    <property type="protein sequence ID" value="CAF4092107.1"/>
    <property type="molecule type" value="Genomic_DNA"/>
</dbReference>
<feature type="non-terminal residue" evidence="2">
    <location>
        <position position="318"/>
    </location>
</feature>
<feature type="non-terminal residue" evidence="2">
    <location>
        <position position="1"/>
    </location>
</feature>
<dbReference type="GO" id="GO:0004556">
    <property type="term" value="F:alpha-amylase activity"/>
    <property type="evidence" value="ECO:0007669"/>
    <property type="project" value="TreeGrafter"/>
</dbReference>
<dbReference type="SMART" id="SM00642">
    <property type="entry name" value="Aamy"/>
    <property type="match status" value="1"/>
</dbReference>
<dbReference type="SUPFAM" id="SSF51445">
    <property type="entry name" value="(Trans)glycosidases"/>
    <property type="match status" value="1"/>
</dbReference>
<dbReference type="GO" id="GO:0009313">
    <property type="term" value="P:oligosaccharide catabolic process"/>
    <property type="evidence" value="ECO:0007669"/>
    <property type="project" value="TreeGrafter"/>
</dbReference>
<organism evidence="2 4">
    <name type="scientific">Didymodactylos carnosus</name>
    <dbReference type="NCBI Taxonomy" id="1234261"/>
    <lineage>
        <taxon>Eukaryota</taxon>
        <taxon>Metazoa</taxon>
        <taxon>Spiralia</taxon>
        <taxon>Gnathifera</taxon>
        <taxon>Rotifera</taxon>
        <taxon>Eurotatoria</taxon>
        <taxon>Bdelloidea</taxon>
        <taxon>Philodinida</taxon>
        <taxon>Philodinidae</taxon>
        <taxon>Didymodactylos</taxon>
    </lineage>
</organism>
<dbReference type="InterPro" id="IPR017853">
    <property type="entry name" value="GH"/>
</dbReference>
<dbReference type="EMBL" id="CAJNOK010018713">
    <property type="protein sequence ID" value="CAF1287134.1"/>
    <property type="molecule type" value="Genomic_DNA"/>
</dbReference>